<name>A0A6L6PIW3_9BURK</name>
<dbReference type="EMBL" id="WNKY01000013">
    <property type="protein sequence ID" value="MTV38689.1"/>
    <property type="molecule type" value="Genomic_DNA"/>
</dbReference>
<dbReference type="OrthoDB" id="8743524at2"/>
<reference evidence="2 3" key="1">
    <citation type="submission" date="2019-11" db="EMBL/GenBank/DDBJ databases">
        <title>Type strains purchased from KCTC, JCM and DSMZ.</title>
        <authorList>
            <person name="Lu H."/>
        </authorList>
    </citation>
    <scope>NUCLEOTIDE SEQUENCE [LARGE SCALE GENOMIC DNA]</scope>
    <source>
        <strain evidence="2 3">KCTC 22382</strain>
    </source>
</reference>
<comment type="caution">
    <text evidence="2">The sequence shown here is derived from an EMBL/GenBank/DDBJ whole genome shotgun (WGS) entry which is preliminary data.</text>
</comment>
<evidence type="ECO:0000313" key="3">
    <source>
        <dbReference type="Proteomes" id="UP000475582"/>
    </source>
</evidence>
<accession>A0A6L6PIW3</accession>
<evidence type="ECO:0008006" key="4">
    <source>
        <dbReference type="Google" id="ProtNLM"/>
    </source>
</evidence>
<evidence type="ECO:0000256" key="1">
    <source>
        <dbReference type="SAM" id="SignalP"/>
    </source>
</evidence>
<evidence type="ECO:0000313" key="2">
    <source>
        <dbReference type="EMBL" id="MTV38689.1"/>
    </source>
</evidence>
<feature type="signal peptide" evidence="1">
    <location>
        <begin position="1"/>
        <end position="21"/>
    </location>
</feature>
<feature type="chain" id="PRO_5027005672" description="DUF2330 domain-containing protein" evidence="1">
    <location>
        <begin position="22"/>
        <end position="422"/>
    </location>
</feature>
<dbReference type="Proteomes" id="UP000475582">
    <property type="component" value="Unassembled WGS sequence"/>
</dbReference>
<proteinExistence type="predicted"/>
<dbReference type="RefSeq" id="WP_155464223.1">
    <property type="nucleotide sequence ID" value="NZ_WNKY01000013.1"/>
</dbReference>
<sequence>MRLATLILPALLTLAAPPAMADISLHVSAVVQESATQMDVTLAGSYLAIDTPKGRMIYDFKTRRRYAINTASKEYVDYSLYDVVGFRVVEMHNRRVLQGALGAAKADAPALPMPAQENELSLLAGAPGVVEEKDGTGLRSFSIGGVKLASWSEAGTKVAAADAAQFARFLRYAEGGHPQLLDMLAKGGTIPQQITFFVSGGRSVSLDVSAVQTVAPRPYDLKPYALEQGGNGIDGVLNSLAAMTPQQLAALRKQYPCDIGDDTSPEQLLDTVLSKLECTLSNGTPLSMTPQLKQAVQASPSVKLLFTALNPDKDDAEAVKTLAALRPQAPRKAYVLKVFEAGRRARMKQVKEATQLSIEALQASPVLGGVYKDLGEMLLMQYDSPRAWRCWDTGRRLAPGFALFDKASKFEAELAANQPEYF</sequence>
<protein>
    <recommendedName>
        <fullName evidence="4">DUF2330 domain-containing protein</fullName>
    </recommendedName>
</protein>
<dbReference type="AlphaFoldDB" id="A0A6L6PIW3"/>
<organism evidence="2 3">
    <name type="scientific">Duganella radicis</name>
    <dbReference type="NCBI Taxonomy" id="551988"/>
    <lineage>
        <taxon>Bacteria</taxon>
        <taxon>Pseudomonadati</taxon>
        <taxon>Pseudomonadota</taxon>
        <taxon>Betaproteobacteria</taxon>
        <taxon>Burkholderiales</taxon>
        <taxon>Oxalobacteraceae</taxon>
        <taxon>Telluria group</taxon>
        <taxon>Duganella</taxon>
    </lineage>
</organism>
<gene>
    <name evidence="2" type="ORF">GM676_14000</name>
</gene>
<keyword evidence="1" id="KW-0732">Signal</keyword>
<keyword evidence="3" id="KW-1185">Reference proteome</keyword>